<dbReference type="Proteomes" id="UP000663836">
    <property type="component" value="Unassembled WGS sequence"/>
</dbReference>
<reference evidence="2" key="1">
    <citation type="submission" date="2021-02" db="EMBL/GenBank/DDBJ databases">
        <authorList>
            <person name="Nowell W R."/>
        </authorList>
    </citation>
    <scope>NUCLEOTIDE SEQUENCE</scope>
</reference>
<evidence type="ECO:0000313" key="3">
    <source>
        <dbReference type="Proteomes" id="UP000663836"/>
    </source>
</evidence>
<dbReference type="AlphaFoldDB" id="A0A820EFE7"/>
<feature type="non-terminal residue" evidence="2">
    <location>
        <position position="1"/>
    </location>
</feature>
<evidence type="ECO:0000313" key="2">
    <source>
        <dbReference type="EMBL" id="CAF4245360.1"/>
    </source>
</evidence>
<accession>A0A820EFE7</accession>
<feature type="non-terminal residue" evidence="2">
    <location>
        <position position="402"/>
    </location>
</feature>
<protein>
    <submittedName>
        <fullName evidence="2">Uncharacterized protein</fullName>
    </submittedName>
</protein>
<evidence type="ECO:0000256" key="1">
    <source>
        <dbReference type="SAM" id="MobiDB-lite"/>
    </source>
</evidence>
<feature type="compositionally biased region" description="Low complexity" evidence="1">
    <location>
        <begin position="284"/>
        <end position="297"/>
    </location>
</feature>
<organism evidence="2 3">
    <name type="scientific">Rotaria sordida</name>
    <dbReference type="NCBI Taxonomy" id="392033"/>
    <lineage>
        <taxon>Eukaryota</taxon>
        <taxon>Metazoa</taxon>
        <taxon>Spiralia</taxon>
        <taxon>Gnathifera</taxon>
        <taxon>Rotifera</taxon>
        <taxon>Eurotatoria</taxon>
        <taxon>Bdelloidea</taxon>
        <taxon>Philodinida</taxon>
        <taxon>Philodinidae</taxon>
        <taxon>Rotaria</taxon>
    </lineage>
</organism>
<dbReference type="EMBL" id="CAJOBD010021307">
    <property type="protein sequence ID" value="CAF4245360.1"/>
    <property type="molecule type" value="Genomic_DNA"/>
</dbReference>
<sequence length="402" mass="44694">VISSILTSFIGLVSTRDIAFGQQLYTTSLASALCILANCRQNTREVFVVSSSVVSTINFSSILAAIREALTKRTCIRQIPLSNTEQAMSASSSVPRTVLTRMTSIECPYSDETLKKMEISVLNYIKNFSRSSIVFVESHTVRDIVDAALITRTQVTQWYANFITFNVLVHYRSNSNDSNQIKAGHDIVQYGLQLLRDLFTARKILEPTFAHVGVRFLMKDLIQLEECLLSLALEKYPMMRKVLRQLNVDVSRIKVDFKPPSNSIAPKGRSSNKSKFDILPQINTTPEPTGPTSGSAPVINNNDDAPISFDDWESAIRTSNDEPLQDAMKLAKKKQEKKLKTKKKQLVNSNLQTSVQNLATGMLNQNTNTTEVTPTSGGASQSEIFPVDMGSNQEISIDLKMK</sequence>
<proteinExistence type="predicted"/>
<comment type="caution">
    <text evidence="2">The sequence shown here is derived from an EMBL/GenBank/DDBJ whole genome shotgun (WGS) entry which is preliminary data.</text>
</comment>
<feature type="region of interest" description="Disordered" evidence="1">
    <location>
        <begin position="280"/>
        <end position="299"/>
    </location>
</feature>
<gene>
    <name evidence="2" type="ORF">JBS370_LOCUS38486</name>
</gene>
<name>A0A820EFE7_9BILA</name>